<dbReference type="eggNOG" id="COG1403">
    <property type="taxonomic scope" value="Bacteria"/>
</dbReference>
<evidence type="ECO:0000256" key="1">
    <source>
        <dbReference type="SAM" id="MobiDB-lite"/>
    </source>
</evidence>
<reference evidence="2 3" key="1">
    <citation type="submission" date="2013-07" db="EMBL/GenBank/DDBJ databases">
        <title>Completed genome of Sphingomonas sanxanigenens NX02.</title>
        <authorList>
            <person name="Ma T."/>
            <person name="Huang H."/>
            <person name="Wu M."/>
            <person name="Li X."/>
            <person name="Li G."/>
        </authorList>
    </citation>
    <scope>NUCLEOTIDE SEQUENCE [LARGE SCALE GENOMIC DNA]</scope>
    <source>
        <strain evidence="2 3">NX02</strain>
    </source>
</reference>
<dbReference type="HOGENOM" id="CLU_108879_2_1_5"/>
<dbReference type="GO" id="GO:0004519">
    <property type="term" value="F:endonuclease activity"/>
    <property type="evidence" value="ECO:0007669"/>
    <property type="project" value="UniProtKB-KW"/>
</dbReference>
<organism evidence="2 3">
    <name type="scientific">Sphingomonas sanxanigenens DSM 19645 = NX02</name>
    <dbReference type="NCBI Taxonomy" id="1123269"/>
    <lineage>
        <taxon>Bacteria</taxon>
        <taxon>Pseudomonadati</taxon>
        <taxon>Pseudomonadota</taxon>
        <taxon>Alphaproteobacteria</taxon>
        <taxon>Sphingomonadales</taxon>
        <taxon>Sphingomonadaceae</taxon>
        <taxon>Sphingomonas</taxon>
    </lineage>
</organism>
<keyword evidence="2" id="KW-0540">Nuclease</keyword>
<evidence type="ECO:0000313" key="2">
    <source>
        <dbReference type="EMBL" id="AHE51713.1"/>
    </source>
</evidence>
<proteinExistence type="predicted"/>
<sequence>MHLGGRQKLVQSTSGKPQHDSWYKTARWQRRRAAQLRDEPLCRMCQGEGRITAATIADHVIPHRGDPVLFWQGELQSLCKPHHDRDKQRIERGGKPRQAIGLDGWPV</sequence>
<feature type="compositionally biased region" description="Basic and acidic residues" evidence="1">
    <location>
        <begin position="85"/>
        <end position="94"/>
    </location>
</feature>
<dbReference type="Proteomes" id="UP000018851">
    <property type="component" value="Chromosome"/>
</dbReference>
<name>W0A5V6_9SPHN</name>
<accession>W0A5V6</accession>
<dbReference type="KEGG" id="ssan:NX02_19315"/>
<feature type="region of interest" description="Disordered" evidence="1">
    <location>
        <begin position="85"/>
        <end position="107"/>
    </location>
</feature>
<gene>
    <name evidence="2" type="ORF">NX02_19315</name>
</gene>
<keyword evidence="3" id="KW-1185">Reference proteome</keyword>
<feature type="region of interest" description="Disordered" evidence="1">
    <location>
        <begin position="1"/>
        <end position="23"/>
    </location>
</feature>
<dbReference type="AlphaFoldDB" id="W0A5V6"/>
<evidence type="ECO:0000313" key="3">
    <source>
        <dbReference type="Proteomes" id="UP000018851"/>
    </source>
</evidence>
<dbReference type="STRING" id="1123269.NX02_19315"/>
<keyword evidence="2" id="KW-0378">Hydrolase</keyword>
<keyword evidence="2" id="KW-0255">Endonuclease</keyword>
<protein>
    <submittedName>
        <fullName evidence="2">HNH endonuclease</fullName>
    </submittedName>
</protein>
<dbReference type="EMBL" id="CP006644">
    <property type="protein sequence ID" value="AHE51713.1"/>
    <property type="molecule type" value="Genomic_DNA"/>
</dbReference>